<sequence>MACGWAFRLDGAASVRGTVDGAAVTYPDARPGADVVLSATDSGIKEDLVPHGRKTL</sequence>
<keyword evidence="2" id="KW-1185">Reference proteome</keyword>
<accession>A0ABN3HGI4</accession>
<dbReference type="Proteomes" id="UP001501444">
    <property type="component" value="Unassembled WGS sequence"/>
</dbReference>
<evidence type="ECO:0000313" key="2">
    <source>
        <dbReference type="Proteomes" id="UP001501444"/>
    </source>
</evidence>
<organism evidence="1 2">
    <name type="scientific">Dactylosporangium salmoneum</name>
    <dbReference type="NCBI Taxonomy" id="53361"/>
    <lineage>
        <taxon>Bacteria</taxon>
        <taxon>Bacillati</taxon>
        <taxon>Actinomycetota</taxon>
        <taxon>Actinomycetes</taxon>
        <taxon>Micromonosporales</taxon>
        <taxon>Micromonosporaceae</taxon>
        <taxon>Dactylosporangium</taxon>
    </lineage>
</organism>
<name>A0ABN3HGI4_9ACTN</name>
<evidence type="ECO:0000313" key="1">
    <source>
        <dbReference type="EMBL" id="GAA2379566.1"/>
    </source>
</evidence>
<dbReference type="EMBL" id="BAAARV010000086">
    <property type="protein sequence ID" value="GAA2379566.1"/>
    <property type="molecule type" value="Genomic_DNA"/>
</dbReference>
<reference evidence="1 2" key="1">
    <citation type="journal article" date="2019" name="Int. J. Syst. Evol. Microbiol.">
        <title>The Global Catalogue of Microorganisms (GCM) 10K type strain sequencing project: providing services to taxonomists for standard genome sequencing and annotation.</title>
        <authorList>
            <consortium name="The Broad Institute Genomics Platform"/>
            <consortium name="The Broad Institute Genome Sequencing Center for Infectious Disease"/>
            <person name="Wu L."/>
            <person name="Ma J."/>
        </authorList>
    </citation>
    <scope>NUCLEOTIDE SEQUENCE [LARGE SCALE GENOMIC DNA]</scope>
    <source>
        <strain evidence="1 2">JCM 3272</strain>
    </source>
</reference>
<protein>
    <submittedName>
        <fullName evidence="1">Uncharacterized protein</fullName>
    </submittedName>
</protein>
<comment type="caution">
    <text evidence="1">The sequence shown here is derived from an EMBL/GenBank/DDBJ whole genome shotgun (WGS) entry which is preliminary data.</text>
</comment>
<proteinExistence type="predicted"/>
<gene>
    <name evidence="1" type="ORF">GCM10010170_086320</name>
</gene>